<evidence type="ECO:0000313" key="6">
    <source>
        <dbReference type="EMBL" id="KIW42945.1"/>
    </source>
</evidence>
<dbReference type="AlphaFoldDB" id="A0A0D2DKM6"/>
<keyword evidence="2" id="KW-0479">Metal-binding</keyword>
<comment type="subcellular location">
    <subcellularLocation>
        <location evidence="1">Nucleus</location>
    </subcellularLocation>
</comment>
<evidence type="ECO:0000256" key="1">
    <source>
        <dbReference type="ARBA" id="ARBA00004123"/>
    </source>
</evidence>
<name>A0A0D2DKM6_9EURO</name>
<dbReference type="OrthoDB" id="424974at2759"/>
<keyword evidence="7" id="KW-1185">Reference proteome</keyword>
<dbReference type="GeneID" id="27358515"/>
<dbReference type="RefSeq" id="XP_016263161.1">
    <property type="nucleotide sequence ID" value="XM_016407557.1"/>
</dbReference>
<evidence type="ECO:0000259" key="5">
    <source>
        <dbReference type="SMART" id="SM00906"/>
    </source>
</evidence>
<reference evidence="6 7" key="1">
    <citation type="submission" date="2015-01" db="EMBL/GenBank/DDBJ databases">
        <title>The Genome Sequence of Exophiala oligosperma CBS72588.</title>
        <authorList>
            <consortium name="The Broad Institute Genomics Platform"/>
            <person name="Cuomo C."/>
            <person name="de Hoog S."/>
            <person name="Gorbushina A."/>
            <person name="Stielow B."/>
            <person name="Teixiera M."/>
            <person name="Abouelleil A."/>
            <person name="Chapman S.B."/>
            <person name="Priest M."/>
            <person name="Young S.K."/>
            <person name="Wortman J."/>
            <person name="Nusbaum C."/>
            <person name="Birren B."/>
        </authorList>
    </citation>
    <scope>NUCLEOTIDE SEQUENCE [LARGE SCALE GENOMIC DNA]</scope>
    <source>
        <strain evidence="6 7">CBS 72588</strain>
    </source>
</reference>
<organism evidence="6 7">
    <name type="scientific">Exophiala oligosperma</name>
    <dbReference type="NCBI Taxonomy" id="215243"/>
    <lineage>
        <taxon>Eukaryota</taxon>
        <taxon>Fungi</taxon>
        <taxon>Dikarya</taxon>
        <taxon>Ascomycota</taxon>
        <taxon>Pezizomycotina</taxon>
        <taxon>Eurotiomycetes</taxon>
        <taxon>Chaetothyriomycetidae</taxon>
        <taxon>Chaetothyriales</taxon>
        <taxon>Herpotrichiellaceae</taxon>
        <taxon>Exophiala</taxon>
    </lineage>
</organism>
<feature type="region of interest" description="Disordered" evidence="4">
    <location>
        <begin position="622"/>
        <end position="641"/>
    </location>
</feature>
<feature type="compositionally biased region" description="Polar residues" evidence="4">
    <location>
        <begin position="107"/>
        <end position="130"/>
    </location>
</feature>
<dbReference type="GO" id="GO:0006351">
    <property type="term" value="P:DNA-templated transcription"/>
    <property type="evidence" value="ECO:0007669"/>
    <property type="project" value="InterPro"/>
</dbReference>
<dbReference type="GO" id="GO:0005634">
    <property type="term" value="C:nucleus"/>
    <property type="evidence" value="ECO:0007669"/>
    <property type="project" value="UniProtKB-SubCell"/>
</dbReference>
<evidence type="ECO:0000256" key="4">
    <source>
        <dbReference type="SAM" id="MobiDB-lite"/>
    </source>
</evidence>
<gene>
    <name evidence="6" type="ORF">PV06_06441</name>
</gene>
<dbReference type="Pfam" id="PF04082">
    <property type="entry name" value="Fungal_trans"/>
    <property type="match status" value="1"/>
</dbReference>
<dbReference type="EMBL" id="KN847336">
    <property type="protein sequence ID" value="KIW42945.1"/>
    <property type="molecule type" value="Genomic_DNA"/>
</dbReference>
<dbReference type="PANTHER" id="PTHR31001">
    <property type="entry name" value="UNCHARACTERIZED TRANSCRIPTIONAL REGULATORY PROTEIN"/>
    <property type="match status" value="1"/>
</dbReference>
<dbReference type="VEuPathDB" id="FungiDB:PV06_06441"/>
<feature type="region of interest" description="Disordered" evidence="4">
    <location>
        <begin position="105"/>
        <end position="148"/>
    </location>
</feature>
<dbReference type="GO" id="GO:0003677">
    <property type="term" value="F:DNA binding"/>
    <property type="evidence" value="ECO:0007669"/>
    <property type="project" value="InterPro"/>
</dbReference>
<dbReference type="InterPro" id="IPR007219">
    <property type="entry name" value="XnlR_reg_dom"/>
</dbReference>
<evidence type="ECO:0000256" key="2">
    <source>
        <dbReference type="ARBA" id="ARBA00022723"/>
    </source>
</evidence>
<sequence>MYLLRYTNKASDPVEPVTSARSAVTTISSRLERLEVLLSRLTDSPQSSAGTTPVYSGSGSQPQIQIQARPSANVNTIGITNQQPSEKRPSKLTWELLLNDEPAVQAEDTSNIESLPQNGGNIIPTQSTGSEPADSHLQKSTKVHDAPRSQLGACLPSDLGSDVLDFYPDAQLALHLWNVYIKSVDPVLKLLHVPTVQSTVVATILNPRSAQSSTVALTFAIYYAATTALCHDDDHEPINLPCEKLALLSRYKLCLDRLLVVPDLMAHPELASLQALAIYATCLRANEVSRNVWVLNGLAIRLAQSVGMHRDGASLRLSPFETEMRLRLWWHLCILESRAPEDQGFQPTVDVTNRELRLPLNVNDNQIYPDMTQFPTESDGWTEMSFFLIQTESCRLLHPVLDTQGQHSPDAFLDITEKRKIIQQRRQYLAAKCSGTRTHLSRLAVQHGTTAYRKMEFVLQLREEISLRKQNRPQEDPTPDVLKPSFKLACEGLESNQVLSNGAFGSRFKWFFNIYTPWYAIAYVLRCLCHSPYGFETERALALVEEVFSRAMSLHVGHAAGVVGDYGHDSLWRYINLLRHRALSSRHRRLPPPVEPTDDGRVPSSITGRDRTKTSQLLSDIDMPDTTATTDGETPFPNTGQEYIPDSSQIIFSPLDLSMPEIPFLPDWNAVINGCLNDDVYDTNPSFLDNFPDDSTQFRN</sequence>
<accession>A0A0D2DKM6</accession>
<feature type="region of interest" description="Disordered" evidence="4">
    <location>
        <begin position="588"/>
        <end position="615"/>
    </location>
</feature>
<feature type="region of interest" description="Disordered" evidence="4">
    <location>
        <begin position="42"/>
        <end position="61"/>
    </location>
</feature>
<keyword evidence="3" id="KW-0539">Nucleus</keyword>
<dbReference type="PANTHER" id="PTHR31001:SF50">
    <property type="entry name" value="ZN(II)2CYS6 TRANSCRIPTION FACTOR (EUROFUNG)"/>
    <property type="match status" value="1"/>
</dbReference>
<proteinExistence type="predicted"/>
<feature type="compositionally biased region" description="Polar residues" evidence="4">
    <location>
        <begin position="626"/>
        <end position="641"/>
    </location>
</feature>
<dbReference type="SMART" id="SM00906">
    <property type="entry name" value="Fungal_trans"/>
    <property type="match status" value="1"/>
</dbReference>
<dbReference type="CDD" id="cd12148">
    <property type="entry name" value="fungal_TF_MHR"/>
    <property type="match status" value="1"/>
</dbReference>
<evidence type="ECO:0000256" key="3">
    <source>
        <dbReference type="ARBA" id="ARBA00023242"/>
    </source>
</evidence>
<dbReference type="HOGENOM" id="CLU_004083_7_2_1"/>
<evidence type="ECO:0000313" key="7">
    <source>
        <dbReference type="Proteomes" id="UP000053342"/>
    </source>
</evidence>
<feature type="domain" description="Xylanolytic transcriptional activator regulatory" evidence="5">
    <location>
        <begin position="292"/>
        <end position="365"/>
    </location>
</feature>
<protein>
    <recommendedName>
        <fullName evidence="5">Xylanolytic transcriptional activator regulatory domain-containing protein</fullName>
    </recommendedName>
</protein>
<feature type="compositionally biased region" description="Polar residues" evidence="4">
    <location>
        <begin position="42"/>
        <end position="55"/>
    </location>
</feature>
<feature type="compositionally biased region" description="Basic and acidic residues" evidence="4">
    <location>
        <begin position="133"/>
        <end position="147"/>
    </location>
</feature>
<dbReference type="Proteomes" id="UP000053342">
    <property type="component" value="Unassembled WGS sequence"/>
</dbReference>
<dbReference type="GO" id="GO:0008270">
    <property type="term" value="F:zinc ion binding"/>
    <property type="evidence" value="ECO:0007669"/>
    <property type="project" value="InterPro"/>
</dbReference>
<dbReference type="InterPro" id="IPR050613">
    <property type="entry name" value="Sec_Metabolite_Reg"/>
</dbReference>